<gene>
    <name evidence="2" type="ORF">SteCoe_100</name>
</gene>
<dbReference type="Gene3D" id="1.10.287.1490">
    <property type="match status" value="1"/>
</dbReference>
<keyword evidence="1" id="KW-0175">Coiled coil</keyword>
<evidence type="ECO:0000313" key="2">
    <source>
        <dbReference type="EMBL" id="OMJ96356.1"/>
    </source>
</evidence>
<evidence type="ECO:0008006" key="4">
    <source>
        <dbReference type="Google" id="ProtNLM"/>
    </source>
</evidence>
<sequence length="926" mass="108201">MNPKSRVKELRVEIDEIKQKMQLSNLLLQDSEESPSDLSKYRQKETLLAKLNSLKSTTTQKQDDLNNSLSSLSKKLQSLAYKKQSAFKSRTMRSKYLSQVHSLEQELDIVSKSFANFSSNLYKRKRSSLNMGNIKNLDQTLNPIESELMRLNSNYNSLKETLDSLEQEATRMQNTQYMLQEDLMSATAIQAEMILQREDMEMQVDMLEIQFADEIEYDEDEDEFILQMLKIKKMKDPFVAKIEKLEDANGRIEDNVKMMKEKYNEANDEICSMCTASPGFEELKNIEEVLREKSRVFKTDTIDIVVVDVNSTGNFDLDEQILKLQLVCVEKTEQSLRQMWQAEEKAHAAIVKLARPSQANPDPTYEIKKRQYRNKIAAINQWKFEVKNLITPGPIDTTKITSDNIIIQEFKAQFSSINYKEHKKLESLVNVYMALLDKREKFYKALPVDRKFKEKDKIQENLLSLEMEKPENAVKVLELKKSLWQYEKDENNLIESITQMGIVPNPFKAQVYLAKDRLSTWDDDYKSKSERVKDCKKNLQSLTDSLNLVKNEVNNLRDSLKNVTTQEYELSSQVASILEQKRSDMLSSLQELQKNTKNPEELQMYEMNYKVVEASAKLEKANKDLKDFDTNIIGVIRNIEQEEAALRKQQQDIESQLKEVQSEQNFIKEYEDKIRKLDNLDLAMHFSLDQTRTPLEDFVRNEIRGLDDIGMIEGNYLEFVEKSLGKQASNLQGNMRLSQKKYYRFKLENTTAGERNFYEKIMPLLEGAELYKKLQRSEKRKAFDPLEDATPESYGYAIRHFHLHKSLEKIDCRQQFKPGFDLIIKVDFLQSPKISHSTLALLHSQGHEEGEFDGPYDMSCCYLTIPPEHKDFYYPFTLHLTNNDRIELIAKNFLTFKQWINGINSLVKNKKRLVKLRNRIESYTSV</sequence>
<organism evidence="2 3">
    <name type="scientific">Stentor coeruleus</name>
    <dbReference type="NCBI Taxonomy" id="5963"/>
    <lineage>
        <taxon>Eukaryota</taxon>
        <taxon>Sar</taxon>
        <taxon>Alveolata</taxon>
        <taxon>Ciliophora</taxon>
        <taxon>Postciliodesmatophora</taxon>
        <taxon>Heterotrichea</taxon>
        <taxon>Heterotrichida</taxon>
        <taxon>Stentoridae</taxon>
        <taxon>Stentor</taxon>
    </lineage>
</organism>
<feature type="coiled-coil region" evidence="1">
    <location>
        <begin position="242"/>
        <end position="269"/>
    </location>
</feature>
<feature type="coiled-coil region" evidence="1">
    <location>
        <begin position="532"/>
        <end position="680"/>
    </location>
</feature>
<dbReference type="Proteomes" id="UP000187209">
    <property type="component" value="Unassembled WGS sequence"/>
</dbReference>
<evidence type="ECO:0000313" key="3">
    <source>
        <dbReference type="Proteomes" id="UP000187209"/>
    </source>
</evidence>
<dbReference type="EMBL" id="MPUH01000001">
    <property type="protein sequence ID" value="OMJ96356.1"/>
    <property type="molecule type" value="Genomic_DNA"/>
</dbReference>
<name>A0A1R2D586_9CILI</name>
<dbReference type="AlphaFoldDB" id="A0A1R2D586"/>
<dbReference type="OrthoDB" id="313596at2759"/>
<protein>
    <recommendedName>
        <fullName evidence="4">PH domain-containing protein</fullName>
    </recommendedName>
</protein>
<evidence type="ECO:0000256" key="1">
    <source>
        <dbReference type="SAM" id="Coils"/>
    </source>
</evidence>
<proteinExistence type="predicted"/>
<comment type="caution">
    <text evidence="2">The sequence shown here is derived from an EMBL/GenBank/DDBJ whole genome shotgun (WGS) entry which is preliminary data.</text>
</comment>
<reference evidence="2 3" key="1">
    <citation type="submission" date="2016-11" db="EMBL/GenBank/DDBJ databases">
        <title>The macronuclear genome of Stentor coeruleus: a giant cell with tiny introns.</title>
        <authorList>
            <person name="Slabodnick M."/>
            <person name="Ruby J.G."/>
            <person name="Reiff S.B."/>
            <person name="Swart E.C."/>
            <person name="Gosai S."/>
            <person name="Prabakaran S."/>
            <person name="Witkowska E."/>
            <person name="Larue G.E."/>
            <person name="Fisher S."/>
            <person name="Freeman R.M."/>
            <person name="Gunawardena J."/>
            <person name="Chu W."/>
            <person name="Stover N.A."/>
            <person name="Gregory B.D."/>
            <person name="Nowacki M."/>
            <person name="Derisi J."/>
            <person name="Roy S.W."/>
            <person name="Marshall W.F."/>
            <person name="Sood P."/>
        </authorList>
    </citation>
    <scope>NUCLEOTIDE SEQUENCE [LARGE SCALE GENOMIC DNA]</scope>
    <source>
        <strain evidence="2">WM001</strain>
    </source>
</reference>
<feature type="coiled-coil region" evidence="1">
    <location>
        <begin position="148"/>
        <end position="175"/>
    </location>
</feature>
<keyword evidence="3" id="KW-1185">Reference proteome</keyword>
<accession>A0A1R2D586</accession>